<evidence type="ECO:0000313" key="2">
    <source>
        <dbReference type="Proteomes" id="UP000286806"/>
    </source>
</evidence>
<name>A0A401JG69_9PROT</name>
<accession>A0A401JG69</accession>
<evidence type="ECO:0000313" key="1">
    <source>
        <dbReference type="EMBL" id="GBL46614.1"/>
    </source>
</evidence>
<gene>
    <name evidence="1" type="ORF">SFMTTN_2429</name>
</gene>
<keyword evidence="2" id="KW-1185">Reference proteome</keyword>
<dbReference type="AlphaFoldDB" id="A0A401JG69"/>
<sequence length="58" mass="6471">MLENLKRVELSHSITKLDLGLCLDAHDDCIVIGVPGRFSISGSIMLRYLHLVIEPPQI</sequence>
<proteinExistence type="predicted"/>
<comment type="caution">
    <text evidence="1">The sequence shown here is derived from an EMBL/GenBank/DDBJ whole genome shotgun (WGS) entry which is preliminary data.</text>
</comment>
<dbReference type="EMBL" id="BGOW01000021">
    <property type="protein sequence ID" value="GBL46614.1"/>
    <property type="molecule type" value="Genomic_DNA"/>
</dbReference>
<dbReference type="Proteomes" id="UP000286806">
    <property type="component" value="Unassembled WGS sequence"/>
</dbReference>
<organism evidence="1 2">
    <name type="scientific">Sulfuriferula multivorans</name>
    <dbReference type="NCBI Taxonomy" id="1559896"/>
    <lineage>
        <taxon>Bacteria</taxon>
        <taxon>Pseudomonadati</taxon>
        <taxon>Pseudomonadota</taxon>
        <taxon>Betaproteobacteria</taxon>
        <taxon>Nitrosomonadales</taxon>
        <taxon>Sulfuricellaceae</taxon>
        <taxon>Sulfuriferula</taxon>
    </lineage>
</organism>
<protein>
    <submittedName>
        <fullName evidence="1">Uncharacterized protein</fullName>
    </submittedName>
</protein>
<reference evidence="1 2" key="1">
    <citation type="journal article" date="2019" name="Front. Microbiol.">
        <title>Genomes of Neutrophilic Sulfur-Oxidizing Chemolithoautotrophs Representing 9 Proteobacterial Species From 8 Genera.</title>
        <authorList>
            <person name="Watanabe T."/>
            <person name="Kojima H."/>
            <person name="Umezawa K."/>
            <person name="Hori C."/>
            <person name="Takasuka T.E."/>
            <person name="Kato Y."/>
            <person name="Fukui M."/>
        </authorList>
    </citation>
    <scope>NUCLEOTIDE SEQUENCE [LARGE SCALE GENOMIC DNA]</scope>
    <source>
        <strain evidence="1 2">TTN</strain>
    </source>
</reference>